<dbReference type="CDD" id="cd14014">
    <property type="entry name" value="STKc_PknB_like"/>
    <property type="match status" value="1"/>
</dbReference>
<evidence type="ECO:0000313" key="6">
    <source>
        <dbReference type="Proteomes" id="UP000651156"/>
    </source>
</evidence>
<organism evidence="5 6">
    <name type="scientific">Gloeocapsopsis crepidinum LEGE 06123</name>
    <dbReference type="NCBI Taxonomy" id="588587"/>
    <lineage>
        <taxon>Bacteria</taxon>
        <taxon>Bacillati</taxon>
        <taxon>Cyanobacteriota</taxon>
        <taxon>Cyanophyceae</taxon>
        <taxon>Oscillatoriophycideae</taxon>
        <taxon>Chroococcales</taxon>
        <taxon>Chroococcaceae</taxon>
        <taxon>Gloeocapsopsis</taxon>
    </lineage>
</organism>
<dbReference type="GO" id="GO:0004674">
    <property type="term" value="F:protein serine/threonine kinase activity"/>
    <property type="evidence" value="ECO:0007669"/>
    <property type="project" value="UniProtKB-KW"/>
</dbReference>
<dbReference type="InterPro" id="IPR000719">
    <property type="entry name" value="Prot_kinase_dom"/>
</dbReference>
<evidence type="ECO:0000313" key="5">
    <source>
        <dbReference type="EMBL" id="MBE9193118.1"/>
    </source>
</evidence>
<dbReference type="PROSITE" id="PS00107">
    <property type="entry name" value="PROTEIN_KINASE_ATP"/>
    <property type="match status" value="1"/>
</dbReference>
<dbReference type="RefSeq" id="WP_193934513.1">
    <property type="nucleotide sequence ID" value="NZ_CAWPMZ010000126.1"/>
</dbReference>
<dbReference type="Proteomes" id="UP000651156">
    <property type="component" value="Unassembled WGS sequence"/>
</dbReference>
<evidence type="ECO:0000256" key="2">
    <source>
        <dbReference type="ARBA" id="ARBA00022840"/>
    </source>
</evidence>
<feature type="binding site" evidence="3">
    <location>
        <position position="34"/>
    </location>
    <ligand>
        <name>ATP</name>
        <dbReference type="ChEBI" id="CHEBI:30616"/>
    </ligand>
</feature>
<evidence type="ECO:0000256" key="1">
    <source>
        <dbReference type="ARBA" id="ARBA00022741"/>
    </source>
</evidence>
<dbReference type="Pfam" id="PF00069">
    <property type="entry name" value="Pkinase"/>
    <property type="match status" value="1"/>
</dbReference>
<keyword evidence="5" id="KW-0723">Serine/threonine-protein kinase</keyword>
<dbReference type="Gene3D" id="1.10.510.10">
    <property type="entry name" value="Transferase(Phosphotransferase) domain 1"/>
    <property type="match status" value="1"/>
</dbReference>
<dbReference type="EMBL" id="JADEWN010000078">
    <property type="protein sequence ID" value="MBE9193118.1"/>
    <property type="molecule type" value="Genomic_DNA"/>
</dbReference>
<comment type="caution">
    <text evidence="5">The sequence shown here is derived from an EMBL/GenBank/DDBJ whole genome shotgun (WGS) entry which is preliminary data.</text>
</comment>
<dbReference type="PIRSF" id="PIRSF000654">
    <property type="entry name" value="Integrin-linked_kinase"/>
    <property type="match status" value="1"/>
</dbReference>
<keyword evidence="5" id="KW-0418">Kinase</keyword>
<reference evidence="5 6" key="1">
    <citation type="submission" date="2020-10" db="EMBL/GenBank/DDBJ databases">
        <authorList>
            <person name="Castelo-Branco R."/>
            <person name="Eusebio N."/>
            <person name="Adriana R."/>
            <person name="Vieira A."/>
            <person name="Brugerolle De Fraissinette N."/>
            <person name="Rezende De Castro R."/>
            <person name="Schneider M.P."/>
            <person name="Vasconcelos V."/>
            <person name="Leao P.N."/>
        </authorList>
    </citation>
    <scope>NUCLEOTIDE SEQUENCE [LARGE SCALE GENOMIC DNA]</scope>
    <source>
        <strain evidence="5 6">LEGE 06123</strain>
    </source>
</reference>
<dbReference type="InterPro" id="IPR017441">
    <property type="entry name" value="Protein_kinase_ATP_BS"/>
</dbReference>
<dbReference type="InterPro" id="IPR045269">
    <property type="entry name" value="Atg1-like"/>
</dbReference>
<proteinExistence type="predicted"/>
<keyword evidence="2 3" id="KW-0067">ATP-binding</keyword>
<gene>
    <name evidence="5" type="ORF">IQ230_22750</name>
</gene>
<sequence length="264" mass="29512">MSSQYQIIDLLGQGQFGRVFKAIHIPTGSLVALKELERKRFPTHKFLRELNFLTQLQHPNIVACQAIEHTEKGRYLVLDYWDGGNLRHLMQSNNAITLVQSLKIIADILSGVEYAHTRGIVHCDIKPENILLHHNEVGWTACLADFGIAMSQSSIEINLGSPAYMAPEQFYGQFLPTSDLYAVGVVLYEMLLGYRPFSGLLGELMPAHLTQPVEIPNTIPSLLRSIISTALQKLPARRFTSATEMLKSVQIALMVEQSSANIKQ</sequence>
<name>A0ABR9V0T7_9CHRO</name>
<feature type="domain" description="Protein kinase" evidence="4">
    <location>
        <begin position="5"/>
        <end position="253"/>
    </location>
</feature>
<dbReference type="PROSITE" id="PS00108">
    <property type="entry name" value="PROTEIN_KINASE_ST"/>
    <property type="match status" value="1"/>
</dbReference>
<evidence type="ECO:0000259" key="4">
    <source>
        <dbReference type="PROSITE" id="PS50011"/>
    </source>
</evidence>
<protein>
    <submittedName>
        <fullName evidence="5">Serine/threonine protein kinase</fullName>
    </submittedName>
</protein>
<dbReference type="SMART" id="SM00220">
    <property type="entry name" value="S_TKc"/>
    <property type="match status" value="1"/>
</dbReference>
<dbReference type="PANTHER" id="PTHR24348">
    <property type="entry name" value="SERINE/THREONINE-PROTEIN KINASE UNC-51-RELATED"/>
    <property type="match status" value="1"/>
</dbReference>
<accession>A0ABR9V0T7</accession>
<dbReference type="PROSITE" id="PS50011">
    <property type="entry name" value="PROTEIN_KINASE_DOM"/>
    <property type="match status" value="1"/>
</dbReference>
<keyword evidence="5" id="KW-0808">Transferase</keyword>
<dbReference type="InterPro" id="IPR011009">
    <property type="entry name" value="Kinase-like_dom_sf"/>
</dbReference>
<dbReference type="InterPro" id="IPR008271">
    <property type="entry name" value="Ser/Thr_kinase_AS"/>
</dbReference>
<keyword evidence="1 3" id="KW-0547">Nucleotide-binding</keyword>
<keyword evidence="6" id="KW-1185">Reference proteome</keyword>
<evidence type="ECO:0000256" key="3">
    <source>
        <dbReference type="PROSITE-ProRule" id="PRU10141"/>
    </source>
</evidence>
<dbReference type="SUPFAM" id="SSF56112">
    <property type="entry name" value="Protein kinase-like (PK-like)"/>
    <property type="match status" value="1"/>
</dbReference>